<keyword evidence="1" id="KW-0472">Membrane</keyword>
<reference evidence="2" key="2">
    <citation type="submission" date="2020-09" db="EMBL/GenBank/DDBJ databases">
        <authorList>
            <person name="Sun Q."/>
            <person name="Zhou Y."/>
        </authorList>
    </citation>
    <scope>NUCLEOTIDE SEQUENCE</scope>
    <source>
        <strain evidence="2">CGMCC 4.5737</strain>
    </source>
</reference>
<keyword evidence="1" id="KW-0812">Transmembrane</keyword>
<organism evidence="2 3">
    <name type="scientific">Longimycelium tulufanense</name>
    <dbReference type="NCBI Taxonomy" id="907463"/>
    <lineage>
        <taxon>Bacteria</taxon>
        <taxon>Bacillati</taxon>
        <taxon>Actinomycetota</taxon>
        <taxon>Actinomycetes</taxon>
        <taxon>Pseudonocardiales</taxon>
        <taxon>Pseudonocardiaceae</taxon>
        <taxon>Longimycelium</taxon>
    </lineage>
</organism>
<gene>
    <name evidence="2" type="ORF">GCM10012275_57470</name>
</gene>
<accession>A0A8J3CDW1</accession>
<evidence type="ECO:0000313" key="3">
    <source>
        <dbReference type="Proteomes" id="UP000637578"/>
    </source>
</evidence>
<dbReference type="AlphaFoldDB" id="A0A8J3CDW1"/>
<feature type="transmembrane region" description="Helical" evidence="1">
    <location>
        <begin position="20"/>
        <end position="38"/>
    </location>
</feature>
<dbReference type="EMBL" id="BMMK01000044">
    <property type="protein sequence ID" value="GGM79383.1"/>
    <property type="molecule type" value="Genomic_DNA"/>
</dbReference>
<name>A0A8J3CDW1_9PSEU</name>
<dbReference type="Proteomes" id="UP000637578">
    <property type="component" value="Unassembled WGS sequence"/>
</dbReference>
<evidence type="ECO:0000256" key="1">
    <source>
        <dbReference type="SAM" id="Phobius"/>
    </source>
</evidence>
<keyword evidence="3" id="KW-1185">Reference proteome</keyword>
<dbReference type="InterPro" id="IPR049978">
    <property type="entry name" value="SCO6880-like"/>
</dbReference>
<sequence length="495" mass="54896">MNDREYTFPPRRTSGVVGKVSLTQLIVIIVAILLAWLGVQTKSLPAFVVLVVVGVTLVFLAFRRIGGRYVTEWVRPVLAVMWSRVKRDHVYRGAVFGPSSLQHRMDLPGDLANIRMISAVAPDGQSRIGLCVDTQAKTVTAALLTQGTPFILEESAEQEARLAEWEAVMESTCDRDSAIARWQLLFRSMPDSTNLAQSYYAENVTDRDGLPGKALYELVAKAAPAAQRHEVFWVVAFDLKRLAADIKATGGDDKAIGVIVVERLVELERQIAEARIPVKGWLPPGQYASVIHTQYDPDSLPLYDLQSSEQGELDPRAAGPSATERRWDTFLHDSAVSSTLWVHEMPRRPVKANWLAPLLQQSDVRRSISLVVEPLSPEMAERSISNQQLAAAGNIYVKQRHGFLVDARTQKELDAARRLDDEYADGAGYFRYSMFVTITAPNADRLRRSVTAVRRRLTRIRCASMVLYGEQDQAFAAGALPLARGLSPMRGVTGS</sequence>
<reference evidence="2" key="1">
    <citation type="journal article" date="2014" name="Int. J. Syst. Evol. Microbiol.">
        <title>Complete genome sequence of Corynebacterium casei LMG S-19264T (=DSM 44701T), isolated from a smear-ripened cheese.</title>
        <authorList>
            <consortium name="US DOE Joint Genome Institute (JGI-PGF)"/>
            <person name="Walter F."/>
            <person name="Albersmeier A."/>
            <person name="Kalinowski J."/>
            <person name="Ruckert C."/>
        </authorList>
    </citation>
    <scope>NUCLEOTIDE SEQUENCE</scope>
    <source>
        <strain evidence="2">CGMCC 4.5737</strain>
    </source>
</reference>
<dbReference type="RefSeq" id="WP_373290073.1">
    <property type="nucleotide sequence ID" value="NZ_BMMK01000044.1"/>
</dbReference>
<proteinExistence type="predicted"/>
<evidence type="ECO:0000313" key="2">
    <source>
        <dbReference type="EMBL" id="GGM79383.1"/>
    </source>
</evidence>
<protein>
    <submittedName>
        <fullName evidence="2">Lipoprotein</fullName>
    </submittedName>
</protein>
<comment type="caution">
    <text evidence="2">The sequence shown here is derived from an EMBL/GenBank/DDBJ whole genome shotgun (WGS) entry which is preliminary data.</text>
</comment>
<keyword evidence="1" id="KW-1133">Transmembrane helix</keyword>
<keyword evidence="2" id="KW-0449">Lipoprotein</keyword>
<feature type="transmembrane region" description="Helical" evidence="1">
    <location>
        <begin position="44"/>
        <end position="62"/>
    </location>
</feature>
<dbReference type="NCBIfam" id="NF042935">
    <property type="entry name" value="SCO6880_fam"/>
    <property type="match status" value="1"/>
</dbReference>